<evidence type="ECO:0000313" key="8">
    <source>
        <dbReference type="Proteomes" id="UP001370490"/>
    </source>
</evidence>
<protein>
    <submittedName>
        <fullName evidence="7">Leucine-rich repeat-containing N-terminal, plant-type</fullName>
    </submittedName>
</protein>
<feature type="signal peptide" evidence="5">
    <location>
        <begin position="1"/>
        <end position="28"/>
    </location>
</feature>
<dbReference type="InterPro" id="IPR051848">
    <property type="entry name" value="PGIP"/>
</dbReference>
<dbReference type="Proteomes" id="UP001370490">
    <property type="component" value="Unassembled WGS sequence"/>
</dbReference>
<dbReference type="Gene3D" id="3.80.10.10">
    <property type="entry name" value="Ribonuclease Inhibitor"/>
    <property type="match status" value="1"/>
</dbReference>
<name>A0AAN8W5U2_9MAGN</name>
<accession>A0AAN8W5U2</accession>
<dbReference type="SUPFAM" id="SSF52058">
    <property type="entry name" value="L domain-like"/>
    <property type="match status" value="1"/>
</dbReference>
<evidence type="ECO:0000259" key="6">
    <source>
        <dbReference type="Pfam" id="PF08263"/>
    </source>
</evidence>
<evidence type="ECO:0000313" key="7">
    <source>
        <dbReference type="EMBL" id="KAK6941891.1"/>
    </source>
</evidence>
<dbReference type="EMBL" id="JBAMMX010000004">
    <property type="protein sequence ID" value="KAK6941891.1"/>
    <property type="molecule type" value="Genomic_DNA"/>
</dbReference>
<dbReference type="PANTHER" id="PTHR48059:SF4">
    <property type="entry name" value="POLYGALACTURONASE INHIBITOR 1-RELATED"/>
    <property type="match status" value="1"/>
</dbReference>
<comment type="similarity">
    <text evidence="4">Belongs to the polygalacturonase-inhibiting protein family.</text>
</comment>
<evidence type="ECO:0000256" key="2">
    <source>
        <dbReference type="ARBA" id="ARBA00022614"/>
    </source>
</evidence>
<sequence>MKKCYSQILSLLSLSLLIFSLLSKRAEAYCNSHDKKVLFKIKEALGNPYVLASWTNDHDCCNWYCLECDPNTHRVNNLYITKSNITGPIPAAVGDLPYLEILEFHKNPNLTGGIPKEITKLTRLRMLWLSWNNLTGPVPSFISQLKNLEYVNLAFNQFTGPIPSELSSLPKLGYLGLDRNKLTGQIPESFGNFNSTDFGLFLSHNQLAGPIPRSLFNVKFATIDFSRNHLVGDAYMLFRNNSLSDLSVDLSRNNLTYDFSKTDFPTRLISLDVNHNKIFGSIPQQLANIELQFLNVSYNRLCGQIPTGGTGRLQSRFDEYSYFHNKCLCGAPLPACK</sequence>
<dbReference type="InterPro" id="IPR032675">
    <property type="entry name" value="LRR_dom_sf"/>
</dbReference>
<evidence type="ECO:0000256" key="5">
    <source>
        <dbReference type="SAM" id="SignalP"/>
    </source>
</evidence>
<dbReference type="FunFam" id="3.80.10.10:FF:000348">
    <property type="entry name" value="Polygalacturonase inhibitor 1"/>
    <property type="match status" value="1"/>
</dbReference>
<gene>
    <name evidence="7" type="ORF">RJ641_027268</name>
</gene>
<keyword evidence="5" id="KW-0732">Signal</keyword>
<dbReference type="InterPro" id="IPR013210">
    <property type="entry name" value="LRR_N_plant-typ"/>
</dbReference>
<feature type="domain" description="Leucine-rich repeat-containing N-terminal plant-type" evidence="6">
    <location>
        <begin position="32"/>
        <end position="69"/>
    </location>
</feature>
<dbReference type="PANTHER" id="PTHR48059">
    <property type="entry name" value="POLYGALACTURONASE INHIBITOR 1"/>
    <property type="match status" value="1"/>
</dbReference>
<feature type="chain" id="PRO_5043039230" evidence="5">
    <location>
        <begin position="29"/>
        <end position="337"/>
    </location>
</feature>
<evidence type="ECO:0000256" key="3">
    <source>
        <dbReference type="ARBA" id="ARBA00022737"/>
    </source>
</evidence>
<keyword evidence="8" id="KW-1185">Reference proteome</keyword>
<dbReference type="AlphaFoldDB" id="A0AAN8W5U2"/>
<dbReference type="InterPro" id="IPR001611">
    <property type="entry name" value="Leu-rich_rpt"/>
</dbReference>
<reference evidence="7 8" key="1">
    <citation type="submission" date="2023-12" db="EMBL/GenBank/DDBJ databases">
        <title>A high-quality genome assembly for Dillenia turbinata (Dilleniales).</title>
        <authorList>
            <person name="Chanderbali A."/>
        </authorList>
    </citation>
    <scope>NUCLEOTIDE SEQUENCE [LARGE SCALE GENOMIC DNA]</scope>
    <source>
        <strain evidence="7">LSX21</strain>
        <tissue evidence="7">Leaf</tissue>
    </source>
</reference>
<evidence type="ECO:0000256" key="4">
    <source>
        <dbReference type="ARBA" id="ARBA00038043"/>
    </source>
</evidence>
<organism evidence="7 8">
    <name type="scientific">Dillenia turbinata</name>
    <dbReference type="NCBI Taxonomy" id="194707"/>
    <lineage>
        <taxon>Eukaryota</taxon>
        <taxon>Viridiplantae</taxon>
        <taxon>Streptophyta</taxon>
        <taxon>Embryophyta</taxon>
        <taxon>Tracheophyta</taxon>
        <taxon>Spermatophyta</taxon>
        <taxon>Magnoliopsida</taxon>
        <taxon>eudicotyledons</taxon>
        <taxon>Gunneridae</taxon>
        <taxon>Pentapetalae</taxon>
        <taxon>Dilleniales</taxon>
        <taxon>Dilleniaceae</taxon>
        <taxon>Dillenia</taxon>
    </lineage>
</organism>
<dbReference type="Pfam" id="PF00560">
    <property type="entry name" value="LRR_1"/>
    <property type="match status" value="5"/>
</dbReference>
<comment type="subcellular location">
    <subcellularLocation>
        <location evidence="1">Cell envelope</location>
    </subcellularLocation>
</comment>
<keyword evidence="2" id="KW-0433">Leucine-rich repeat</keyword>
<comment type="caution">
    <text evidence="7">The sequence shown here is derived from an EMBL/GenBank/DDBJ whole genome shotgun (WGS) entry which is preliminary data.</text>
</comment>
<keyword evidence="3" id="KW-0677">Repeat</keyword>
<proteinExistence type="inferred from homology"/>
<evidence type="ECO:0000256" key="1">
    <source>
        <dbReference type="ARBA" id="ARBA00004196"/>
    </source>
</evidence>
<dbReference type="Pfam" id="PF08263">
    <property type="entry name" value="LRRNT_2"/>
    <property type="match status" value="1"/>
</dbReference>